<dbReference type="Gene3D" id="3.10.580.10">
    <property type="entry name" value="CBS-domain"/>
    <property type="match status" value="1"/>
</dbReference>
<dbReference type="InterPro" id="IPR017036">
    <property type="entry name" value="Lmo0553-like"/>
</dbReference>
<evidence type="ECO:0000313" key="4">
    <source>
        <dbReference type="Proteomes" id="UP001596549"/>
    </source>
</evidence>
<dbReference type="Proteomes" id="UP001596549">
    <property type="component" value="Unassembled WGS sequence"/>
</dbReference>
<dbReference type="Pfam" id="PF00571">
    <property type="entry name" value="CBS"/>
    <property type="match status" value="1"/>
</dbReference>
<dbReference type="PROSITE" id="PS51371">
    <property type="entry name" value="CBS"/>
    <property type="match status" value="1"/>
</dbReference>
<keyword evidence="4" id="KW-1185">Reference proteome</keyword>
<dbReference type="EMBL" id="JBHTCP010000051">
    <property type="protein sequence ID" value="MFC7373245.1"/>
    <property type="molecule type" value="Genomic_DNA"/>
</dbReference>
<dbReference type="SUPFAM" id="SSF54631">
    <property type="entry name" value="CBS-domain pair"/>
    <property type="match status" value="1"/>
</dbReference>
<name>A0ABW2NV82_9BACL</name>
<dbReference type="NCBIfam" id="NF038387">
    <property type="entry name" value="CBS_CbpA"/>
    <property type="match status" value="1"/>
</dbReference>
<comment type="caution">
    <text evidence="3">The sequence shown here is derived from an EMBL/GenBank/DDBJ whole genome shotgun (WGS) entry which is preliminary data.</text>
</comment>
<keyword evidence="1" id="KW-0129">CBS domain</keyword>
<gene>
    <name evidence="3" type="primary">cbpA</name>
    <name evidence="3" type="ORF">ACFQPF_16510</name>
</gene>
<proteinExistence type="predicted"/>
<feature type="domain" description="CBS" evidence="2">
    <location>
        <begin position="7"/>
        <end position="67"/>
    </location>
</feature>
<dbReference type="InterPro" id="IPR046342">
    <property type="entry name" value="CBS_dom_sf"/>
</dbReference>
<evidence type="ECO:0000256" key="1">
    <source>
        <dbReference type="PROSITE-ProRule" id="PRU00703"/>
    </source>
</evidence>
<dbReference type="RefSeq" id="WP_379750986.1">
    <property type="nucleotide sequence ID" value="NZ_JBHTCP010000051.1"/>
</dbReference>
<dbReference type="InterPro" id="IPR000644">
    <property type="entry name" value="CBS_dom"/>
</dbReference>
<protein>
    <submittedName>
        <fullName evidence="3">Cyclic di-AMP binding protein CbpA</fullName>
    </submittedName>
</protein>
<reference evidence="4" key="1">
    <citation type="journal article" date="2019" name="Int. J. Syst. Evol. Microbiol.">
        <title>The Global Catalogue of Microorganisms (GCM) 10K type strain sequencing project: providing services to taxonomists for standard genome sequencing and annotation.</title>
        <authorList>
            <consortium name="The Broad Institute Genomics Platform"/>
            <consortium name="The Broad Institute Genome Sequencing Center for Infectious Disease"/>
            <person name="Wu L."/>
            <person name="Ma J."/>
        </authorList>
    </citation>
    <scope>NUCLEOTIDE SEQUENCE [LARGE SCALE GENOMIC DNA]</scope>
    <source>
        <strain evidence="4">NBRC 106396</strain>
    </source>
</reference>
<evidence type="ECO:0000313" key="3">
    <source>
        <dbReference type="EMBL" id="MFC7373245.1"/>
    </source>
</evidence>
<accession>A0ABW2NV82</accession>
<dbReference type="PIRSF" id="PIRSF035040">
    <property type="entry name" value="UCP035040_CBS_Lmo0553"/>
    <property type="match status" value="1"/>
</dbReference>
<organism evidence="3 4">
    <name type="scientific">Fictibacillus iocasae</name>
    <dbReference type="NCBI Taxonomy" id="2715437"/>
    <lineage>
        <taxon>Bacteria</taxon>
        <taxon>Bacillati</taxon>
        <taxon>Bacillota</taxon>
        <taxon>Bacilli</taxon>
        <taxon>Bacillales</taxon>
        <taxon>Fictibacillaceae</taxon>
        <taxon>Fictibacillus</taxon>
    </lineage>
</organism>
<sequence length="216" mass="24130">MKIKSNFIPKAKVNYVTSSMPISEARQALIQSGYRCIPVLDDNEQRFEGLIYKETISDYIIEEKGSLNDAVLTLAKDKEASVSEEASFHKVLFSIRRLPFLAVTDEKGNFSGIVTHAKVMDILEDSYGLKVGGYSITVSTTEGKGSLMKLFSAISDEYNIEGVFTQDTGRQFLRRIVITFNRTVTLQQIEELVPKIEGNGFKVAEIEDLRSLASVK</sequence>
<evidence type="ECO:0000259" key="2">
    <source>
        <dbReference type="PROSITE" id="PS51371"/>
    </source>
</evidence>